<evidence type="ECO:0000259" key="6">
    <source>
        <dbReference type="PROSITE" id="PS50003"/>
    </source>
</evidence>
<dbReference type="GO" id="GO:0005737">
    <property type="term" value="C:cytoplasm"/>
    <property type="evidence" value="ECO:0007669"/>
    <property type="project" value="InterPro"/>
</dbReference>
<proteinExistence type="predicted"/>
<dbReference type="PROSITE" id="PS51778">
    <property type="entry name" value="VAST"/>
    <property type="match status" value="1"/>
</dbReference>
<dbReference type="InterPro" id="IPR039463">
    <property type="entry name" value="Sip3/Lam1_BAR"/>
</dbReference>
<dbReference type="Gene3D" id="2.30.29.30">
    <property type="entry name" value="Pleckstrin-homology domain (PH domain)/Phosphotyrosine-binding domain (PTB)"/>
    <property type="match status" value="2"/>
</dbReference>
<feature type="region of interest" description="Disordered" evidence="5">
    <location>
        <begin position="671"/>
        <end position="704"/>
    </location>
</feature>
<evidence type="ECO:0008006" key="10">
    <source>
        <dbReference type="Google" id="ProtNLM"/>
    </source>
</evidence>
<reference evidence="8" key="1">
    <citation type="journal article" date="2020" name="Stud. Mycol.">
        <title>101 Dothideomycetes genomes: a test case for predicting lifestyles and emergence of pathogens.</title>
        <authorList>
            <person name="Haridas S."/>
            <person name="Albert R."/>
            <person name="Binder M."/>
            <person name="Bloem J."/>
            <person name="Labutti K."/>
            <person name="Salamov A."/>
            <person name="Andreopoulos B."/>
            <person name="Baker S."/>
            <person name="Barry K."/>
            <person name="Bills G."/>
            <person name="Bluhm B."/>
            <person name="Cannon C."/>
            <person name="Castanera R."/>
            <person name="Culley D."/>
            <person name="Daum C."/>
            <person name="Ezra D."/>
            <person name="Gonzalez J."/>
            <person name="Henrissat B."/>
            <person name="Kuo A."/>
            <person name="Liang C."/>
            <person name="Lipzen A."/>
            <person name="Lutzoni F."/>
            <person name="Magnuson J."/>
            <person name="Mondo S."/>
            <person name="Nolan M."/>
            <person name="Ohm R."/>
            <person name="Pangilinan J."/>
            <person name="Park H.-J."/>
            <person name="Ramirez L."/>
            <person name="Alfaro M."/>
            <person name="Sun H."/>
            <person name="Tritt A."/>
            <person name="Yoshinaga Y."/>
            <person name="Zwiers L.-H."/>
            <person name="Turgeon B."/>
            <person name="Goodwin S."/>
            <person name="Spatafora J."/>
            <person name="Crous P."/>
            <person name="Grigoriev I."/>
        </authorList>
    </citation>
    <scope>NUCLEOTIDE SEQUENCE</scope>
    <source>
        <strain evidence="8">CBS 101060</strain>
    </source>
</reference>
<dbReference type="Pfam" id="PF16746">
    <property type="entry name" value="BAR_3"/>
    <property type="match status" value="1"/>
</dbReference>
<name>A0A9P4S184_9PEZI</name>
<gene>
    <name evidence="8" type="ORF">M501DRAFT_1020757</name>
</gene>
<feature type="region of interest" description="Disordered" evidence="5">
    <location>
        <begin position="864"/>
        <end position="886"/>
    </location>
</feature>
<evidence type="ECO:0000256" key="5">
    <source>
        <dbReference type="SAM" id="MobiDB-lite"/>
    </source>
</evidence>
<evidence type="ECO:0000313" key="9">
    <source>
        <dbReference type="Proteomes" id="UP000799429"/>
    </source>
</evidence>
<dbReference type="InterPro" id="IPR004148">
    <property type="entry name" value="BAR_dom"/>
</dbReference>
<feature type="domain" description="VASt" evidence="7">
    <location>
        <begin position="929"/>
        <end position="1092"/>
    </location>
</feature>
<dbReference type="InterPro" id="IPR027267">
    <property type="entry name" value="AH/BAR_dom_sf"/>
</dbReference>
<dbReference type="Pfam" id="PF00169">
    <property type="entry name" value="PH"/>
    <property type="match status" value="1"/>
</dbReference>
<dbReference type="Pfam" id="PF16016">
    <property type="entry name" value="VASt"/>
    <property type="match status" value="1"/>
</dbReference>
<evidence type="ECO:0000256" key="1">
    <source>
        <dbReference type="ARBA" id="ARBA00004370"/>
    </source>
</evidence>
<keyword evidence="3" id="KW-1133">Transmembrane helix</keyword>
<accession>A0A9P4S184</accession>
<dbReference type="FunFam" id="2.30.29.30:FF:000349">
    <property type="entry name" value="Transcription factor SipA3"/>
    <property type="match status" value="1"/>
</dbReference>
<dbReference type="Gene3D" id="1.20.1270.60">
    <property type="entry name" value="Arfaptin homology (AH) domain/BAR domain"/>
    <property type="match status" value="1"/>
</dbReference>
<sequence>MDDPKSQQPSLTPVDRPLSLIPVGLKEAALDSPTFRATAIHFSEQVDIIEKWLENYIKAASKLATEVNGLETLVNSFLSQSTPPQQISEAVLDHDYTLLATKRFGEGAREFWSYTFRGMRRVETSVVDPIKAFLMNDLRALRETRKTLEQSQKYYDGVVARFSGQPKTKEASSLREDAFQLHEARKSYLKASMDFTVMAPQVRATLDKLLVKIFADQWKDLKSARESTSASFSKASTEMERVRGWCKEMEEGERTFKRELHLARKQIEESAESIVRPSRELDDYAASTVPYIGSGAQSTPNLNTPAKTQTEKSEKQGWLFQRTITGKPARTVWVRRWFFVKNGIFGWLVHGLRSGAVEESEKIGVLLCSIRPAFQEERRFCFEVKTKDTTILLQAEIQSELMEWISAFEVAKRKALEDPGSTDATLTGTSVDPAFAITQPVAPEFAARTADGHAPHGSDEVHAIERAGTLSVTDREGLGSLAARTSFDVTNRRATIEREGESTREHAARIIQKLDLHRKSTAGPQLTAHASTPSNSGGGIASLISASHNILPVGPAVPPPTINIDNDKLAPAMNLPTSTLAPSTLANPPAATNLSKTAVVVSGERGVGLGQGNGGVPSGIMANLWGSTHWGSVNRIERGELRFIHERSISQPPSPASLPIESTGDVPVEGDVGPPEKQVKNTATPTHRKTMSLGTHPSKAQRPTIVTDDFPNYYPLPLRAQDAQFRMLFPEVTREEKLLLVFRATWNPNDQQEFPGRVYVTASKIFFYSNHLGLVLITGIRLSDIEEVTAAPGKDCDFLFLHFDEEHKKNVSTRVTIKTFLEPLKLLQRRLNYLVRNSRSSTPRSIEDILKALIKMEADENADSPSMESWEDVSVNTPIDGNERRGGQDLKASLRIDGNLFDTPAHIVSRNATKFRLPAHPVVYAPEGMTSVVVDKDLDVSAKALFHILFGDKSAVFHTLYCEQGAQRFVQGPWVQPEKGHHRREFQYQNYLGQDVVDYQMIDVYNDHLCYVVTDRKYPWYLPSASDFSLVSKIVITHIAKSRCKLAIYVRVDWIKEGPILKGLIEREAAYDLQLQGKDIAEMITDQVVRLGSNSRTRKAIQIFGQVGVQGHVAEVAASDIPSSKGNKHFKMESRSLASLLISESLSIAGSGISSIVSLIVTVVTSVSKVTTAHSILVGLLIFSTSFNLFTSTRDSLDWWHERNAANFMSRMGVKPNTIMSKAIYIHDIDEILTNATASSDLESLDQTQCRTSFRELYVYTSPGLTNITHFPFADIGAKYTAKRLQRTREHLAAYRHNLLVAMRMVNAIEKETLQAEWENWLVAENVRCRQMGRALGWDSQGEIRAGGESLEKVEEWYNTYCAGCRRELEQLEQ</sequence>
<dbReference type="PANTHER" id="PTHR14248">
    <property type="entry name" value="CYCLIN Y, ISOFORM A"/>
    <property type="match status" value="1"/>
</dbReference>
<keyword evidence="9" id="KW-1185">Reference proteome</keyword>
<dbReference type="InterPro" id="IPR031968">
    <property type="entry name" value="VASt"/>
</dbReference>
<dbReference type="GO" id="GO:0016020">
    <property type="term" value="C:membrane"/>
    <property type="evidence" value="ECO:0007669"/>
    <property type="project" value="UniProtKB-SubCell"/>
</dbReference>
<protein>
    <recommendedName>
        <fullName evidence="10">Transcription factor SipA3</fullName>
    </recommendedName>
</protein>
<keyword evidence="2" id="KW-0812">Transmembrane</keyword>
<dbReference type="PROSITE" id="PS50003">
    <property type="entry name" value="PH_DOMAIN"/>
    <property type="match status" value="1"/>
</dbReference>
<dbReference type="FunFam" id="1.20.1270.60:FF:000079">
    <property type="entry name" value="Transcription factor SipA3"/>
    <property type="match status" value="1"/>
</dbReference>
<evidence type="ECO:0000256" key="3">
    <source>
        <dbReference type="ARBA" id="ARBA00022989"/>
    </source>
</evidence>
<organism evidence="8 9">
    <name type="scientific">Patellaria atrata CBS 101060</name>
    <dbReference type="NCBI Taxonomy" id="1346257"/>
    <lineage>
        <taxon>Eukaryota</taxon>
        <taxon>Fungi</taxon>
        <taxon>Dikarya</taxon>
        <taxon>Ascomycota</taxon>
        <taxon>Pezizomycotina</taxon>
        <taxon>Dothideomycetes</taxon>
        <taxon>Dothideomycetes incertae sedis</taxon>
        <taxon>Patellariales</taxon>
        <taxon>Patellariaceae</taxon>
        <taxon>Patellaria</taxon>
    </lineage>
</organism>
<keyword evidence="4" id="KW-0472">Membrane</keyword>
<dbReference type="SUPFAM" id="SSF103657">
    <property type="entry name" value="BAR/IMD domain-like"/>
    <property type="match status" value="1"/>
</dbReference>
<dbReference type="EMBL" id="MU006118">
    <property type="protein sequence ID" value="KAF2834512.1"/>
    <property type="molecule type" value="Genomic_DNA"/>
</dbReference>
<dbReference type="OrthoDB" id="10070851at2759"/>
<feature type="domain" description="PH" evidence="6">
    <location>
        <begin position="312"/>
        <end position="413"/>
    </location>
</feature>
<evidence type="ECO:0000256" key="2">
    <source>
        <dbReference type="ARBA" id="ARBA00022692"/>
    </source>
</evidence>
<comment type="subcellular location">
    <subcellularLocation>
        <location evidence="1">Membrane</location>
    </subcellularLocation>
</comment>
<dbReference type="InterPro" id="IPR001849">
    <property type="entry name" value="PH_domain"/>
</dbReference>
<dbReference type="SUPFAM" id="SSF50729">
    <property type="entry name" value="PH domain-like"/>
    <property type="match status" value="1"/>
</dbReference>
<evidence type="ECO:0000259" key="7">
    <source>
        <dbReference type="PROSITE" id="PS51778"/>
    </source>
</evidence>
<dbReference type="InterPro" id="IPR011993">
    <property type="entry name" value="PH-like_dom_sf"/>
</dbReference>
<evidence type="ECO:0000313" key="8">
    <source>
        <dbReference type="EMBL" id="KAF2834512.1"/>
    </source>
</evidence>
<dbReference type="Proteomes" id="UP000799429">
    <property type="component" value="Unassembled WGS sequence"/>
</dbReference>
<dbReference type="CDD" id="cd13280">
    <property type="entry name" value="PH_SIP3"/>
    <property type="match status" value="1"/>
</dbReference>
<dbReference type="SMART" id="SM00233">
    <property type="entry name" value="PH"/>
    <property type="match status" value="1"/>
</dbReference>
<comment type="caution">
    <text evidence="8">The sequence shown here is derived from an EMBL/GenBank/DDBJ whole genome shotgun (WGS) entry which is preliminary data.</text>
</comment>
<dbReference type="CDD" id="cd07609">
    <property type="entry name" value="BAR_SIP3_fungi"/>
    <property type="match status" value="1"/>
</dbReference>
<dbReference type="InterPro" id="IPR042067">
    <property type="entry name" value="Sip3_PH"/>
</dbReference>
<evidence type="ECO:0000256" key="4">
    <source>
        <dbReference type="ARBA" id="ARBA00023136"/>
    </source>
</evidence>